<evidence type="ECO:0000256" key="3">
    <source>
        <dbReference type="ARBA" id="ARBA00022908"/>
    </source>
</evidence>
<comment type="caution">
    <text evidence="10">The sequence shown here is derived from an EMBL/GenBank/DDBJ whole genome shotgun (WGS) entry which is preliminary data.</text>
</comment>
<dbReference type="InterPro" id="IPR044068">
    <property type="entry name" value="CB"/>
</dbReference>
<dbReference type="InterPro" id="IPR010998">
    <property type="entry name" value="Integrase_recombinase_N"/>
</dbReference>
<evidence type="ECO:0000256" key="4">
    <source>
        <dbReference type="ARBA" id="ARBA00023125"/>
    </source>
</evidence>
<evidence type="ECO:0000256" key="5">
    <source>
        <dbReference type="ARBA" id="ARBA00023172"/>
    </source>
</evidence>
<evidence type="ECO:0000259" key="9">
    <source>
        <dbReference type="PROSITE" id="PS51900"/>
    </source>
</evidence>
<dbReference type="Gene3D" id="1.10.150.130">
    <property type="match status" value="1"/>
</dbReference>
<feature type="compositionally biased region" description="Basic and acidic residues" evidence="7">
    <location>
        <begin position="18"/>
        <end position="32"/>
    </location>
</feature>
<dbReference type="Proteomes" id="UP001524473">
    <property type="component" value="Unassembled WGS sequence"/>
</dbReference>
<dbReference type="PROSITE" id="PS51900">
    <property type="entry name" value="CB"/>
    <property type="match status" value="1"/>
</dbReference>
<dbReference type="SUPFAM" id="SSF56349">
    <property type="entry name" value="DNA breaking-rejoining enzymes"/>
    <property type="match status" value="1"/>
</dbReference>
<evidence type="ECO:0000256" key="7">
    <source>
        <dbReference type="SAM" id="MobiDB-lite"/>
    </source>
</evidence>
<dbReference type="PROSITE" id="PS51898">
    <property type="entry name" value="TYR_RECOMBINASE"/>
    <property type="match status" value="1"/>
</dbReference>
<evidence type="ECO:0000256" key="6">
    <source>
        <dbReference type="PROSITE-ProRule" id="PRU01248"/>
    </source>
</evidence>
<dbReference type="InterPro" id="IPR050090">
    <property type="entry name" value="Tyrosine_recombinase_XerCD"/>
</dbReference>
<dbReference type="PANTHER" id="PTHR30349">
    <property type="entry name" value="PHAGE INTEGRASE-RELATED"/>
    <property type="match status" value="1"/>
</dbReference>
<reference evidence="10 11" key="1">
    <citation type="submission" date="2022-06" db="EMBL/GenBank/DDBJ databases">
        <title>Isolation of gut microbiota from human fecal samples.</title>
        <authorList>
            <person name="Pamer E.G."/>
            <person name="Barat B."/>
            <person name="Waligurski E."/>
            <person name="Medina S."/>
            <person name="Paddock L."/>
            <person name="Mostad J."/>
        </authorList>
    </citation>
    <scope>NUCLEOTIDE SEQUENCE [LARGE SCALE GENOMIC DNA]</scope>
    <source>
        <strain evidence="10 11">DFI.9.73</strain>
    </source>
</reference>
<dbReference type="Pfam" id="PF00589">
    <property type="entry name" value="Phage_integrase"/>
    <property type="match status" value="1"/>
</dbReference>
<evidence type="ECO:0000256" key="2">
    <source>
        <dbReference type="ARBA" id="ARBA00008857"/>
    </source>
</evidence>
<dbReference type="Gene3D" id="1.10.443.10">
    <property type="entry name" value="Intergrase catalytic core"/>
    <property type="match status" value="1"/>
</dbReference>
<dbReference type="PANTHER" id="PTHR30349:SF64">
    <property type="entry name" value="PROPHAGE INTEGRASE INTD-RELATED"/>
    <property type="match status" value="1"/>
</dbReference>
<feature type="domain" description="Tyr recombinase" evidence="8">
    <location>
        <begin position="187"/>
        <end position="372"/>
    </location>
</feature>
<dbReference type="EMBL" id="JANFZH010000029">
    <property type="protein sequence ID" value="MCQ4840741.1"/>
    <property type="molecule type" value="Genomic_DNA"/>
</dbReference>
<dbReference type="InterPro" id="IPR002104">
    <property type="entry name" value="Integrase_catalytic"/>
</dbReference>
<dbReference type="CDD" id="cd01189">
    <property type="entry name" value="INT_ICEBs1_C_like"/>
    <property type="match status" value="1"/>
</dbReference>
<protein>
    <submittedName>
        <fullName evidence="10">Site-specific integrase</fullName>
    </submittedName>
</protein>
<keyword evidence="4 6" id="KW-0238">DNA-binding</keyword>
<comment type="similarity">
    <text evidence="2">Belongs to the 'phage' integrase family.</text>
</comment>
<sequence>MAKRRANGEGNIRKRKDGRWEGRYTAGRDPDTGKPIYKNVLGKTQAETKEKLKQAIEENKGLDVVKAGRYTVGQWMDVWFENYAKIKVRPSSHQTYQGYIKNHIKPAIGDIPLNKLTSLELQALYKKLLEGGRVERVESKNKPKGLSPKTVRNIHQIISSALELARSQKLISTNPADSCALPKVEHREMKTLTAEQLAAFFREARNSGVFEMYYLELVTGLRRGELLGLKWEDVNLNYATLTIRRQITRINGEVVEAPLKTKNSYRTLSIGSDAIEILTGQRQKVSGEYVFPSPTGGPISPDSVLNMLHRVLGRAGLPKVRFHDLRHTFATLAIQNGVDVKTVSGMLGHYSAGFTLDTYAHVTTAAQKEAASTMGNILSSSF</sequence>
<evidence type="ECO:0000313" key="11">
    <source>
        <dbReference type="Proteomes" id="UP001524473"/>
    </source>
</evidence>
<keyword evidence="11" id="KW-1185">Reference proteome</keyword>
<evidence type="ECO:0000313" key="10">
    <source>
        <dbReference type="EMBL" id="MCQ4840741.1"/>
    </source>
</evidence>
<evidence type="ECO:0000259" key="8">
    <source>
        <dbReference type="PROSITE" id="PS51898"/>
    </source>
</evidence>
<dbReference type="InterPro" id="IPR011010">
    <property type="entry name" value="DNA_brk_join_enz"/>
</dbReference>
<feature type="domain" description="Core-binding (CB)" evidence="9">
    <location>
        <begin position="70"/>
        <end position="166"/>
    </location>
</feature>
<dbReference type="GeneID" id="90533510"/>
<comment type="function">
    <text evidence="1">Site-specific tyrosine recombinase, which acts by catalyzing the cutting and rejoining of the recombining DNA molecules.</text>
</comment>
<keyword evidence="3" id="KW-0229">DNA integration</keyword>
<organism evidence="10 11">
    <name type="scientific">Neglectibacter timonensis</name>
    <dbReference type="NCBI Taxonomy" id="1776382"/>
    <lineage>
        <taxon>Bacteria</taxon>
        <taxon>Bacillati</taxon>
        <taxon>Bacillota</taxon>
        <taxon>Clostridia</taxon>
        <taxon>Eubacteriales</taxon>
        <taxon>Oscillospiraceae</taxon>
        <taxon>Neglectibacter</taxon>
    </lineage>
</organism>
<name>A0ABT1S1C4_9FIRM</name>
<dbReference type="InterPro" id="IPR013762">
    <property type="entry name" value="Integrase-like_cat_sf"/>
</dbReference>
<dbReference type="RefSeq" id="WP_066866663.1">
    <property type="nucleotide sequence ID" value="NZ_CABKVV010000014.1"/>
</dbReference>
<dbReference type="Pfam" id="PF14659">
    <property type="entry name" value="Phage_int_SAM_3"/>
    <property type="match status" value="1"/>
</dbReference>
<accession>A0ABT1S1C4</accession>
<gene>
    <name evidence="10" type="ORF">NE695_12560</name>
</gene>
<keyword evidence="5" id="KW-0233">DNA recombination</keyword>
<dbReference type="InterPro" id="IPR004107">
    <property type="entry name" value="Integrase_SAM-like_N"/>
</dbReference>
<evidence type="ECO:0000256" key="1">
    <source>
        <dbReference type="ARBA" id="ARBA00003283"/>
    </source>
</evidence>
<feature type="region of interest" description="Disordered" evidence="7">
    <location>
        <begin position="1"/>
        <end position="36"/>
    </location>
</feature>
<proteinExistence type="inferred from homology"/>